<dbReference type="InterPro" id="IPR013783">
    <property type="entry name" value="Ig-like_fold"/>
</dbReference>
<gene>
    <name evidence="6" type="ORF">AMELA_G00087380</name>
</gene>
<dbReference type="InterPro" id="IPR003961">
    <property type="entry name" value="FN3_dom"/>
</dbReference>
<keyword evidence="7" id="KW-1185">Reference proteome</keyword>
<accession>A0A7J6AVQ4</accession>
<dbReference type="SUPFAM" id="SSF49265">
    <property type="entry name" value="Fibronectin type III"/>
    <property type="match status" value="2"/>
</dbReference>
<keyword evidence="2" id="KW-0472">Membrane</keyword>
<comment type="caution">
    <text evidence="6">The sequence shown here is derived from an EMBL/GenBank/DDBJ whole genome shotgun (WGS) entry which is preliminary data.</text>
</comment>
<dbReference type="AlphaFoldDB" id="A0A7J6AVQ4"/>
<dbReference type="InterPro" id="IPR050650">
    <property type="entry name" value="Type-II_Cytokine-TF_Rcpt"/>
</dbReference>
<dbReference type="GO" id="GO:0005886">
    <property type="term" value="C:plasma membrane"/>
    <property type="evidence" value="ECO:0007669"/>
    <property type="project" value="TreeGrafter"/>
</dbReference>
<evidence type="ECO:0000313" key="6">
    <source>
        <dbReference type="EMBL" id="KAF4086705.1"/>
    </source>
</evidence>
<evidence type="ECO:0000256" key="2">
    <source>
        <dbReference type="SAM" id="Phobius"/>
    </source>
</evidence>
<evidence type="ECO:0000256" key="3">
    <source>
        <dbReference type="SAM" id="SignalP"/>
    </source>
</evidence>
<organism evidence="6 7">
    <name type="scientific">Ameiurus melas</name>
    <name type="common">Black bullhead</name>
    <name type="synonym">Silurus melas</name>
    <dbReference type="NCBI Taxonomy" id="219545"/>
    <lineage>
        <taxon>Eukaryota</taxon>
        <taxon>Metazoa</taxon>
        <taxon>Chordata</taxon>
        <taxon>Craniata</taxon>
        <taxon>Vertebrata</taxon>
        <taxon>Euteleostomi</taxon>
        <taxon>Actinopterygii</taxon>
        <taxon>Neopterygii</taxon>
        <taxon>Teleostei</taxon>
        <taxon>Ostariophysi</taxon>
        <taxon>Siluriformes</taxon>
        <taxon>Ictaluridae</taxon>
        <taxon>Ameiurus</taxon>
    </lineage>
</organism>
<dbReference type="Proteomes" id="UP000593565">
    <property type="component" value="Unassembled WGS sequence"/>
</dbReference>
<protein>
    <submittedName>
        <fullName evidence="6">Uncharacterized protein</fullName>
    </submittedName>
</protein>
<dbReference type="GO" id="GO:0004896">
    <property type="term" value="F:cytokine receptor activity"/>
    <property type="evidence" value="ECO:0007669"/>
    <property type="project" value="TreeGrafter"/>
</dbReference>
<evidence type="ECO:0000259" key="4">
    <source>
        <dbReference type="Pfam" id="PF01108"/>
    </source>
</evidence>
<evidence type="ECO:0000259" key="5">
    <source>
        <dbReference type="Pfam" id="PF09294"/>
    </source>
</evidence>
<reference evidence="6 7" key="1">
    <citation type="submission" date="2020-02" db="EMBL/GenBank/DDBJ databases">
        <title>A chromosome-scale genome assembly of the black bullhead catfish (Ameiurus melas).</title>
        <authorList>
            <person name="Wen M."/>
            <person name="Zham M."/>
            <person name="Cabau C."/>
            <person name="Klopp C."/>
            <person name="Donnadieu C."/>
            <person name="Roques C."/>
            <person name="Bouchez O."/>
            <person name="Lampietro C."/>
            <person name="Jouanno E."/>
            <person name="Herpin A."/>
            <person name="Louis A."/>
            <person name="Berthelot C."/>
            <person name="Parey E."/>
            <person name="Roest-Crollius H."/>
            <person name="Braasch I."/>
            <person name="Postlethwait J."/>
            <person name="Robinson-Rechavi M."/>
            <person name="Echchiki A."/>
            <person name="Begum T."/>
            <person name="Montfort J."/>
            <person name="Schartl M."/>
            <person name="Bobe J."/>
            <person name="Guiguen Y."/>
        </authorList>
    </citation>
    <scope>NUCLEOTIDE SEQUENCE [LARGE SCALE GENOMIC DNA]</scope>
    <source>
        <strain evidence="6">M_S1</strain>
        <tissue evidence="6">Blood</tissue>
    </source>
</reference>
<evidence type="ECO:0000313" key="7">
    <source>
        <dbReference type="Proteomes" id="UP000593565"/>
    </source>
</evidence>
<feature type="compositionally biased region" description="Polar residues" evidence="1">
    <location>
        <begin position="313"/>
        <end position="323"/>
    </location>
</feature>
<dbReference type="Pfam" id="PF01108">
    <property type="entry name" value="Tissue_fac"/>
    <property type="match status" value="1"/>
</dbReference>
<feature type="domain" description="Interferon/interleukin receptor" evidence="5">
    <location>
        <begin position="144"/>
        <end position="213"/>
    </location>
</feature>
<keyword evidence="2" id="KW-1133">Transmembrane helix</keyword>
<keyword evidence="3" id="KW-0732">Signal</keyword>
<dbReference type="PANTHER" id="PTHR20859">
    <property type="entry name" value="INTERFERON/INTERLEUKIN RECEPTOR"/>
    <property type="match status" value="1"/>
</dbReference>
<feature type="signal peptide" evidence="3">
    <location>
        <begin position="1"/>
        <end position="19"/>
    </location>
</feature>
<name>A0A7J6AVQ4_AMEME</name>
<dbReference type="InterPro" id="IPR036116">
    <property type="entry name" value="FN3_sf"/>
</dbReference>
<proteinExistence type="predicted"/>
<dbReference type="Gene3D" id="2.60.40.10">
    <property type="entry name" value="Immunoglobulins"/>
    <property type="match status" value="2"/>
</dbReference>
<dbReference type="EMBL" id="JAAGNN010000007">
    <property type="protein sequence ID" value="KAF4086705.1"/>
    <property type="molecule type" value="Genomic_DNA"/>
</dbReference>
<feature type="domain" description="Fibronectin type-III" evidence="4">
    <location>
        <begin position="12"/>
        <end position="109"/>
    </location>
</feature>
<feature type="transmembrane region" description="Helical" evidence="2">
    <location>
        <begin position="218"/>
        <end position="238"/>
    </location>
</feature>
<dbReference type="InterPro" id="IPR015373">
    <property type="entry name" value="Interferon/interleukin_rcp_dom"/>
</dbReference>
<sequence length="323" mass="37287">MSLHLDLKLTLLLIMTVSAFLPCPHNVKMIAVDMDYMLHWDWNYTHLENPVNFTAEYTFPSSEDEHIPYKRVCEGSRDRWCNFTHCRLHFSGMYWVRVRAEAGLQHSDWTTITFTLDEDVLLSSPSIVNVMADIDVLTLTISKSVMSDPMKLQYRVQYWERLKPEQKHMEVYDSPHAPLSSLTSRTEYCVQVSFFSQIYNKSSNYTSPQCVYTKGHSLVWQTILAMLCSIPLLGAFLYMCHKFRRKSFVYTTPESILAFSSAPLLLEVQEECYMVAHVIIPAIPLTHTLKEQEHTPELQPSQSICKWNDGSKQDSGFSSGLES</sequence>
<dbReference type="PANTHER" id="PTHR20859:SF46">
    <property type="entry name" value="INTERFERON GAMMA RECEPTOR 2"/>
    <property type="match status" value="1"/>
</dbReference>
<feature type="region of interest" description="Disordered" evidence="1">
    <location>
        <begin position="300"/>
        <end position="323"/>
    </location>
</feature>
<feature type="chain" id="PRO_5029571182" evidence="3">
    <location>
        <begin position="20"/>
        <end position="323"/>
    </location>
</feature>
<dbReference type="Pfam" id="PF09294">
    <property type="entry name" value="Interfer-bind"/>
    <property type="match status" value="1"/>
</dbReference>
<evidence type="ECO:0000256" key="1">
    <source>
        <dbReference type="SAM" id="MobiDB-lite"/>
    </source>
</evidence>
<keyword evidence="2" id="KW-0812">Transmembrane</keyword>